<dbReference type="EMBL" id="SWCO01000001">
    <property type="protein sequence ID" value="TKB04644.1"/>
    <property type="molecule type" value="Genomic_DNA"/>
</dbReference>
<evidence type="ECO:0000313" key="1">
    <source>
        <dbReference type="EMBL" id="TKB04644.1"/>
    </source>
</evidence>
<proteinExistence type="predicted"/>
<keyword evidence="2" id="KW-1185">Reference proteome</keyword>
<gene>
    <name evidence="1" type="ORF">E5672_00695</name>
</gene>
<dbReference type="Gene3D" id="3.50.30.50">
    <property type="entry name" value="Putative cyclase"/>
    <property type="match status" value="1"/>
</dbReference>
<dbReference type="PANTHER" id="PTHR31118">
    <property type="entry name" value="CYCLASE-LIKE PROTEIN 2"/>
    <property type="match status" value="1"/>
</dbReference>
<dbReference type="OrthoDB" id="7067800at2"/>
<comment type="caution">
    <text evidence="1">The sequence shown here is derived from an EMBL/GenBank/DDBJ whole genome shotgun (WGS) entry which is preliminary data.</text>
</comment>
<dbReference type="GO" id="GO:0019441">
    <property type="term" value="P:L-tryptophan catabolic process to kynurenine"/>
    <property type="evidence" value="ECO:0007669"/>
    <property type="project" value="InterPro"/>
</dbReference>
<dbReference type="InterPro" id="IPR007325">
    <property type="entry name" value="KFase/CYL"/>
</dbReference>
<dbReference type="Pfam" id="PF04199">
    <property type="entry name" value="Cyclase"/>
    <property type="match status" value="1"/>
</dbReference>
<evidence type="ECO:0000313" key="2">
    <source>
        <dbReference type="Proteomes" id="UP000305471"/>
    </source>
</evidence>
<dbReference type="PANTHER" id="PTHR31118:SF32">
    <property type="entry name" value="KYNURENINE FORMAMIDASE"/>
    <property type="match status" value="1"/>
</dbReference>
<dbReference type="GO" id="GO:0004061">
    <property type="term" value="F:arylformamidase activity"/>
    <property type="evidence" value="ECO:0007669"/>
    <property type="project" value="InterPro"/>
</dbReference>
<dbReference type="AlphaFoldDB" id="A0A4U0ZK29"/>
<dbReference type="Proteomes" id="UP000305471">
    <property type="component" value="Unassembled WGS sequence"/>
</dbReference>
<dbReference type="SUPFAM" id="SSF102198">
    <property type="entry name" value="Putative cyclase"/>
    <property type="match status" value="1"/>
</dbReference>
<protein>
    <submittedName>
        <fullName evidence="1">Cyclase family protein</fullName>
    </submittedName>
</protein>
<name>A0A4U0ZK29_9ALTE</name>
<accession>A0A4U0ZK29</accession>
<dbReference type="InterPro" id="IPR037175">
    <property type="entry name" value="KFase_sf"/>
</dbReference>
<reference evidence="1 2" key="1">
    <citation type="submission" date="2019-04" db="EMBL/GenBank/DDBJ databases">
        <title>Alteromonas portus sp. nov., an alginate lyase-excreting marine bacterium.</title>
        <authorList>
            <person name="Huang H."/>
            <person name="Mo K."/>
            <person name="Bao S."/>
        </authorList>
    </citation>
    <scope>NUCLEOTIDE SEQUENCE [LARGE SCALE GENOMIC DNA]</scope>
    <source>
        <strain evidence="1 2">HB161718</strain>
    </source>
</reference>
<dbReference type="RefSeq" id="WP_136780489.1">
    <property type="nucleotide sequence ID" value="NZ_SWCO01000001.1"/>
</dbReference>
<sequence>MTIRTEPETGLQYVELSHPWHHNQPVLPGLDELILYRSVNHAKHGVMSQKFKTTFHTSTHVNAPIHLVSGAKGVGEIPLETFWGTGVVLSIPKQQWELITADDLSVFEGVVQADDIVLINTGWHKRYSDSQDYFGHSPGLSVEAAQWFIDKKIKLLGVDTPQVDHPLATSLAEHRNGPTMKRLAPEYERTTGRNAKGDFPDWVPAHRLLLQNDIPTIENVGGDLDVVTERRCTFHAMPWRWNEGDACVVRLMALMDPEGRYQVESGQTTA</sequence>
<organism evidence="1 2">
    <name type="scientific">Alteromonas portus</name>
    <dbReference type="NCBI Taxonomy" id="2565549"/>
    <lineage>
        <taxon>Bacteria</taxon>
        <taxon>Pseudomonadati</taxon>
        <taxon>Pseudomonadota</taxon>
        <taxon>Gammaproteobacteria</taxon>
        <taxon>Alteromonadales</taxon>
        <taxon>Alteromonadaceae</taxon>
        <taxon>Alteromonas/Salinimonas group</taxon>
        <taxon>Alteromonas</taxon>
    </lineage>
</organism>